<name>M9RPF1_9RHOB</name>
<dbReference type="AlphaFoldDB" id="M9RPF1"/>
<feature type="signal peptide" evidence="1">
    <location>
        <begin position="1"/>
        <end position="21"/>
    </location>
</feature>
<dbReference type="EMBL" id="CP003742">
    <property type="protein sequence ID" value="AGI74449.1"/>
    <property type="molecule type" value="Genomic_DNA"/>
</dbReference>
<evidence type="ECO:0008006" key="4">
    <source>
        <dbReference type="Google" id="ProtNLM"/>
    </source>
</evidence>
<dbReference type="RefSeq" id="WP_015497384.1">
    <property type="nucleotide sequence ID" value="NC_020908.1"/>
</dbReference>
<sequence length="233" mass="24945">MKRLITLCLMSQFCIANGVIASPCVSDTFDRPLPGATDVVSFVTDVASVQFPAFWQQGNIGGFTYKIFANGEGVLRPTLAAQDWSIEMSCDRLTQVCDFNPEGAPPDEAVRIAGVVGQCLIRADVVETDFMPPAVPEPMDDVSADIADLPDALPTPDIAPNSPCGLALVGEATDEAVMQRLLLMVGSDPGPIDGFLGPKTFAAMDDFFEDSGWNTSTTDVITLLDKLHCERVQ</sequence>
<dbReference type="KEGG" id="oar:OA238_c45900"/>
<feature type="chain" id="PRO_5004102652" description="Peptidoglycan binding-like domain-containing protein" evidence="1">
    <location>
        <begin position="22"/>
        <end position="233"/>
    </location>
</feature>
<keyword evidence="3" id="KW-1185">Reference proteome</keyword>
<organism evidence="2 3">
    <name type="scientific">Octadecabacter arcticus 238</name>
    <dbReference type="NCBI Taxonomy" id="391616"/>
    <lineage>
        <taxon>Bacteria</taxon>
        <taxon>Pseudomonadati</taxon>
        <taxon>Pseudomonadota</taxon>
        <taxon>Alphaproteobacteria</taxon>
        <taxon>Rhodobacterales</taxon>
        <taxon>Roseobacteraceae</taxon>
        <taxon>Octadecabacter</taxon>
    </lineage>
</organism>
<keyword evidence="1" id="KW-0732">Signal</keyword>
<protein>
    <recommendedName>
        <fullName evidence="4">Peptidoglycan binding-like domain-containing protein</fullName>
    </recommendedName>
</protein>
<dbReference type="Proteomes" id="UP000004688">
    <property type="component" value="Chromosome"/>
</dbReference>
<evidence type="ECO:0000256" key="1">
    <source>
        <dbReference type="SAM" id="SignalP"/>
    </source>
</evidence>
<evidence type="ECO:0000313" key="2">
    <source>
        <dbReference type="EMBL" id="AGI74449.1"/>
    </source>
</evidence>
<dbReference type="eggNOG" id="COG3409">
    <property type="taxonomic scope" value="Bacteria"/>
</dbReference>
<dbReference type="HOGENOM" id="CLU_1239127_0_0_5"/>
<dbReference type="STRING" id="391616.OA238_c45900"/>
<proteinExistence type="predicted"/>
<accession>M9RPF1</accession>
<gene>
    <name evidence="2" type="ORF">OA238_c45900</name>
</gene>
<reference evidence="2 3" key="1">
    <citation type="journal article" date="2013" name="PLoS ONE">
        <title>Poles Apart: Arctic and Antarctic Octadecabacter strains Share High Genome Plasticity and a New Type of Xanthorhodopsin.</title>
        <authorList>
            <person name="Vollmers J."/>
            <person name="Voget S."/>
            <person name="Dietrich S."/>
            <person name="Gollnow K."/>
            <person name="Smits M."/>
            <person name="Meyer K."/>
            <person name="Brinkhoff T."/>
            <person name="Simon M."/>
            <person name="Daniel R."/>
        </authorList>
    </citation>
    <scope>NUCLEOTIDE SEQUENCE [LARGE SCALE GENOMIC DNA]</scope>
    <source>
        <strain evidence="2 3">238</strain>
    </source>
</reference>
<evidence type="ECO:0000313" key="3">
    <source>
        <dbReference type="Proteomes" id="UP000004688"/>
    </source>
</evidence>